<proteinExistence type="predicted"/>
<dbReference type="AlphaFoldDB" id="A0A4R5QG96"/>
<comment type="caution">
    <text evidence="4">The sequence shown here is derived from an EMBL/GenBank/DDBJ whole genome shotgun (WGS) entry which is preliminary data.</text>
</comment>
<dbReference type="SUPFAM" id="SSF111369">
    <property type="entry name" value="HlyD-like secretion proteins"/>
    <property type="match status" value="1"/>
</dbReference>
<organism evidence="4 5">
    <name type="scientific">Dankookia rubra</name>
    <dbReference type="NCBI Taxonomy" id="1442381"/>
    <lineage>
        <taxon>Bacteria</taxon>
        <taxon>Pseudomonadati</taxon>
        <taxon>Pseudomonadota</taxon>
        <taxon>Alphaproteobacteria</taxon>
        <taxon>Acetobacterales</taxon>
        <taxon>Roseomonadaceae</taxon>
        <taxon>Dankookia</taxon>
    </lineage>
</organism>
<protein>
    <submittedName>
        <fullName evidence="4">HlyD family efflux transporter periplasmic adaptor subunit</fullName>
    </submittedName>
</protein>
<evidence type="ECO:0000256" key="2">
    <source>
        <dbReference type="ARBA" id="ARBA00023054"/>
    </source>
</evidence>
<accession>A0A4R5QG96</accession>
<keyword evidence="2" id="KW-0175">Coiled coil</keyword>
<sequence>MRLCSRATCWTRRSSSPSSAPPPPRPASEPRMNRKGLLLAVLLLAGIGVGALVWSRDGSADRAPPPIAAVPAGPVGVGALGRVEPASRIRKLNQPGGFNVARLDRLLVAEGDRVEAGQVLAILADAAQKDAAALQAEASARQSRASLERIRAAGRPEEIEAQRARIQALHAAEASARREAERAEALLPSGAGNIATAERNRFAASRAAAERAEAEADLARLLRPRPEDLAVAEAELAAAEAAAARARADAGLSRIAAPIAGTVLKIYARPGDQVGSDGVLDLADLTRLDIVADVFETDLPRLREGAPAEVVVPGEPRRYAATLREIGWMVRRTTQAGTDPVAAVDARTVEVRLALGEEGRAALERRTNMQVQVAIRP</sequence>
<name>A0A4R5QG96_9PROT</name>
<dbReference type="Gene3D" id="2.40.50.100">
    <property type="match status" value="1"/>
</dbReference>
<dbReference type="OrthoDB" id="264111at2"/>
<dbReference type="InterPro" id="IPR014315">
    <property type="entry name" value="ABC_heterocyst_DevB"/>
</dbReference>
<feature type="region of interest" description="Disordered" evidence="3">
    <location>
        <begin position="1"/>
        <end position="31"/>
    </location>
</feature>
<dbReference type="GO" id="GO:0030313">
    <property type="term" value="C:cell envelope"/>
    <property type="evidence" value="ECO:0007669"/>
    <property type="project" value="UniProtKB-SubCell"/>
</dbReference>
<dbReference type="InterPro" id="IPR050465">
    <property type="entry name" value="UPF0194_transport"/>
</dbReference>
<evidence type="ECO:0000256" key="1">
    <source>
        <dbReference type="ARBA" id="ARBA00004196"/>
    </source>
</evidence>
<dbReference type="PANTHER" id="PTHR32347:SF27">
    <property type="entry name" value="RND EFFLUX PUMP MEMBRANE FUSION PROTEIN BARREL-SANDWICH DOMAIN-CONTAINING PROTEIN"/>
    <property type="match status" value="1"/>
</dbReference>
<evidence type="ECO:0000313" key="5">
    <source>
        <dbReference type="Proteomes" id="UP000295096"/>
    </source>
</evidence>
<dbReference type="Proteomes" id="UP000295096">
    <property type="component" value="Unassembled WGS sequence"/>
</dbReference>
<dbReference type="Gene3D" id="2.40.30.170">
    <property type="match status" value="1"/>
</dbReference>
<reference evidence="4 5" key="1">
    <citation type="journal article" date="2016" name="J. Microbiol.">
        <title>Dankookia rubra gen. nov., sp. nov., an alphaproteobacterium isolated from sediment of a shallow stream.</title>
        <authorList>
            <person name="Kim W.H."/>
            <person name="Kim D.H."/>
            <person name="Kang K."/>
            <person name="Ahn T.Y."/>
        </authorList>
    </citation>
    <scope>NUCLEOTIDE SEQUENCE [LARGE SCALE GENOMIC DNA]</scope>
    <source>
        <strain evidence="4 5">JCM30602</strain>
    </source>
</reference>
<keyword evidence="5" id="KW-1185">Reference proteome</keyword>
<dbReference type="EMBL" id="SMSJ01000020">
    <property type="protein sequence ID" value="TDH61497.1"/>
    <property type="molecule type" value="Genomic_DNA"/>
</dbReference>
<evidence type="ECO:0000313" key="4">
    <source>
        <dbReference type="EMBL" id="TDH61497.1"/>
    </source>
</evidence>
<gene>
    <name evidence="4" type="ORF">E2C06_16185</name>
</gene>
<evidence type="ECO:0000256" key="3">
    <source>
        <dbReference type="SAM" id="MobiDB-lite"/>
    </source>
</evidence>
<comment type="subcellular location">
    <subcellularLocation>
        <location evidence="1">Cell envelope</location>
    </subcellularLocation>
</comment>
<dbReference type="PANTHER" id="PTHR32347">
    <property type="entry name" value="EFFLUX SYSTEM COMPONENT YKNX-RELATED"/>
    <property type="match status" value="1"/>
</dbReference>
<dbReference type="NCBIfam" id="TIGR02971">
    <property type="entry name" value="heterocyst_DevB"/>
    <property type="match status" value="1"/>
</dbReference>